<protein>
    <submittedName>
        <fullName evidence="1">Uncharacterized protein</fullName>
    </submittedName>
</protein>
<evidence type="ECO:0000313" key="1">
    <source>
        <dbReference type="EMBL" id="RHN75261.1"/>
    </source>
</evidence>
<organism evidence="1 2">
    <name type="scientific">Medicago truncatula</name>
    <name type="common">Barrel medic</name>
    <name type="synonym">Medicago tribuloides</name>
    <dbReference type="NCBI Taxonomy" id="3880"/>
    <lineage>
        <taxon>Eukaryota</taxon>
        <taxon>Viridiplantae</taxon>
        <taxon>Streptophyta</taxon>
        <taxon>Embryophyta</taxon>
        <taxon>Tracheophyta</taxon>
        <taxon>Spermatophyta</taxon>
        <taxon>Magnoliopsida</taxon>
        <taxon>eudicotyledons</taxon>
        <taxon>Gunneridae</taxon>
        <taxon>Pentapetalae</taxon>
        <taxon>rosids</taxon>
        <taxon>fabids</taxon>
        <taxon>Fabales</taxon>
        <taxon>Fabaceae</taxon>
        <taxon>Papilionoideae</taxon>
        <taxon>50 kb inversion clade</taxon>
        <taxon>NPAAA clade</taxon>
        <taxon>Hologalegina</taxon>
        <taxon>IRL clade</taxon>
        <taxon>Trifolieae</taxon>
        <taxon>Medicago</taxon>
    </lineage>
</organism>
<proteinExistence type="predicted"/>
<reference evidence="2" key="1">
    <citation type="journal article" date="2018" name="Nat. Plants">
        <title>Whole-genome landscape of Medicago truncatula symbiotic genes.</title>
        <authorList>
            <person name="Pecrix Y."/>
            <person name="Staton S.E."/>
            <person name="Sallet E."/>
            <person name="Lelandais-Briere C."/>
            <person name="Moreau S."/>
            <person name="Carrere S."/>
            <person name="Blein T."/>
            <person name="Jardinaud M.F."/>
            <person name="Latrasse D."/>
            <person name="Zouine M."/>
            <person name="Zahm M."/>
            <person name="Kreplak J."/>
            <person name="Mayjonade B."/>
            <person name="Satge C."/>
            <person name="Perez M."/>
            <person name="Cauet S."/>
            <person name="Marande W."/>
            <person name="Chantry-Darmon C."/>
            <person name="Lopez-Roques C."/>
            <person name="Bouchez O."/>
            <person name="Berard A."/>
            <person name="Debelle F."/>
            <person name="Munos S."/>
            <person name="Bendahmane A."/>
            <person name="Berges H."/>
            <person name="Niebel A."/>
            <person name="Buitink J."/>
            <person name="Frugier F."/>
            <person name="Benhamed M."/>
            <person name="Crespi M."/>
            <person name="Gouzy J."/>
            <person name="Gamas P."/>
        </authorList>
    </citation>
    <scope>NUCLEOTIDE SEQUENCE [LARGE SCALE GENOMIC DNA]</scope>
    <source>
        <strain evidence="2">cv. Jemalong A17</strain>
    </source>
</reference>
<dbReference type="EMBL" id="PSQE01000002">
    <property type="protein sequence ID" value="RHN75261.1"/>
    <property type="molecule type" value="Genomic_DNA"/>
</dbReference>
<gene>
    <name evidence="1" type="ORF">MtrunA17_Chr2g0319221</name>
</gene>
<dbReference type="Proteomes" id="UP000265566">
    <property type="component" value="Chromosome 2"/>
</dbReference>
<dbReference type="Gramene" id="rna11434">
    <property type="protein sequence ID" value="RHN75261.1"/>
    <property type="gene ID" value="gene11434"/>
</dbReference>
<sequence>MIHLTANSTREKENDWRMSLHILTLHLHLCYALNLGTRRFDEKTNRRKWQRINIDVQKNVLRSIRAFLDSVFVDAHAARHTFIRYIYD</sequence>
<evidence type="ECO:0000313" key="2">
    <source>
        <dbReference type="Proteomes" id="UP000265566"/>
    </source>
</evidence>
<name>A0A396JF18_MEDTR</name>
<dbReference type="AlphaFoldDB" id="A0A396JF18"/>
<comment type="caution">
    <text evidence="1">The sequence shown here is derived from an EMBL/GenBank/DDBJ whole genome shotgun (WGS) entry which is preliminary data.</text>
</comment>
<accession>A0A396JF18</accession>